<keyword evidence="2" id="KW-0245">EGF-like domain</keyword>
<feature type="compositionally biased region" description="Low complexity" evidence="11">
    <location>
        <begin position="8"/>
        <end position="29"/>
    </location>
</feature>
<feature type="disulfide bond" evidence="9">
    <location>
        <begin position="1642"/>
        <end position="1654"/>
    </location>
</feature>
<accession>A0A1I8PWX5</accession>
<dbReference type="PANTHER" id="PTHR46513:SF41">
    <property type="entry name" value="LOW-DENSITY LIPOPROTEIN RECEPTOR-RELATED PROTEIN"/>
    <property type="match status" value="1"/>
</dbReference>
<feature type="region of interest" description="Disordered" evidence="11">
    <location>
        <begin position="1"/>
        <end position="29"/>
    </location>
</feature>
<feature type="disulfide bond" evidence="9">
    <location>
        <begin position="1661"/>
        <end position="1676"/>
    </location>
</feature>
<feature type="compositionally biased region" description="Basic residues" evidence="11">
    <location>
        <begin position="1840"/>
        <end position="1849"/>
    </location>
</feature>
<keyword evidence="3" id="KW-0254">Endocytosis</keyword>
<dbReference type="PROSITE" id="PS51257">
    <property type="entry name" value="PROKAR_LIPOPROTEIN"/>
    <property type="match status" value="1"/>
</dbReference>
<dbReference type="InterPro" id="IPR011042">
    <property type="entry name" value="6-blade_b-propeller_TolB-like"/>
</dbReference>
<evidence type="ECO:0000256" key="6">
    <source>
        <dbReference type="ARBA" id="ARBA00023157"/>
    </source>
</evidence>
<keyword evidence="4" id="KW-0677">Repeat</keyword>
<feature type="disulfide bond" evidence="9">
    <location>
        <begin position="1624"/>
        <end position="1639"/>
    </location>
</feature>
<keyword evidence="12" id="KW-0812">Transmembrane</keyword>
<dbReference type="STRING" id="35570.A0A1I8PWX5"/>
<feature type="region of interest" description="Disordered" evidence="11">
    <location>
        <begin position="137"/>
        <end position="162"/>
    </location>
</feature>
<dbReference type="PROSITE" id="PS51120">
    <property type="entry name" value="LDLRB"/>
    <property type="match status" value="12"/>
</dbReference>
<dbReference type="InterPro" id="IPR023415">
    <property type="entry name" value="LDLR_class-A_CS"/>
</dbReference>
<feature type="repeat" description="LDL-receptor class B" evidence="10">
    <location>
        <begin position="806"/>
        <end position="850"/>
    </location>
</feature>
<dbReference type="PROSITE" id="PS50068">
    <property type="entry name" value="LDLRA_2"/>
    <property type="match status" value="3"/>
</dbReference>
<feature type="transmembrane region" description="Helical" evidence="12">
    <location>
        <begin position="1731"/>
        <end position="1750"/>
    </location>
</feature>
<feature type="repeat" description="LDL-receptor class B" evidence="10">
    <location>
        <begin position="1113"/>
        <end position="1154"/>
    </location>
</feature>
<dbReference type="InterPro" id="IPR000742">
    <property type="entry name" value="EGF"/>
</dbReference>
<dbReference type="InterPro" id="IPR009030">
    <property type="entry name" value="Growth_fac_rcpt_cys_sf"/>
</dbReference>
<dbReference type="Proteomes" id="UP000095300">
    <property type="component" value="Unassembled WGS sequence"/>
</dbReference>
<proteinExistence type="predicted"/>
<feature type="domain" description="EGF-like" evidence="13">
    <location>
        <begin position="634"/>
        <end position="672"/>
    </location>
</feature>
<evidence type="ECO:0000256" key="2">
    <source>
        <dbReference type="ARBA" id="ARBA00022536"/>
    </source>
</evidence>
<dbReference type="FunFam" id="2.120.10.30:FF:000001">
    <property type="entry name" value="Low-density lipoprotein receptor-related protein 6"/>
    <property type="match status" value="2"/>
</dbReference>
<evidence type="ECO:0000256" key="10">
    <source>
        <dbReference type="PROSITE-ProRule" id="PRU00461"/>
    </source>
</evidence>
<dbReference type="Pfam" id="PF00057">
    <property type="entry name" value="Ldl_recept_a"/>
    <property type="match status" value="2"/>
</dbReference>
<dbReference type="SMART" id="SM00181">
    <property type="entry name" value="EGF"/>
    <property type="match status" value="4"/>
</dbReference>
<evidence type="ECO:0000313" key="14">
    <source>
        <dbReference type="EnsemblMetazoa" id="SCAU011861-PB"/>
    </source>
</evidence>
<dbReference type="InterPro" id="IPR050778">
    <property type="entry name" value="Cueball_EGF_LRP_Nidogen"/>
</dbReference>
<evidence type="ECO:0000256" key="3">
    <source>
        <dbReference type="ARBA" id="ARBA00022583"/>
    </source>
</evidence>
<evidence type="ECO:0000256" key="4">
    <source>
        <dbReference type="ARBA" id="ARBA00022737"/>
    </source>
</evidence>
<dbReference type="Gene3D" id="2.120.10.30">
    <property type="entry name" value="TolB, C-terminal domain"/>
    <property type="match status" value="4"/>
</dbReference>
<feature type="repeat" description="LDL-receptor class B" evidence="10">
    <location>
        <begin position="763"/>
        <end position="805"/>
    </location>
</feature>
<comment type="caution">
    <text evidence="9">Lacks conserved residue(s) required for the propagation of feature annotation.</text>
</comment>
<dbReference type="FunFam" id="2.120.10.30:FF:000070">
    <property type="entry name" value="Low-density lipoprotein receptor-related protein"/>
    <property type="match status" value="1"/>
</dbReference>
<evidence type="ECO:0000256" key="12">
    <source>
        <dbReference type="SAM" id="Phobius"/>
    </source>
</evidence>
<dbReference type="Pfam" id="PF00058">
    <property type="entry name" value="Ldl_recept_b"/>
    <property type="match status" value="8"/>
</dbReference>
<feature type="domain" description="EGF-like" evidence="13">
    <location>
        <begin position="1246"/>
        <end position="1285"/>
    </location>
</feature>
<evidence type="ECO:0000313" key="15">
    <source>
        <dbReference type="Proteomes" id="UP000095300"/>
    </source>
</evidence>
<protein>
    <recommendedName>
        <fullName evidence="13">EGF-like domain-containing protein</fullName>
    </recommendedName>
</protein>
<feature type="repeat" description="LDL-receptor class B" evidence="10">
    <location>
        <begin position="499"/>
        <end position="544"/>
    </location>
</feature>
<feature type="disulfide bond" evidence="9">
    <location>
        <begin position="1649"/>
        <end position="1667"/>
    </location>
</feature>
<feature type="compositionally biased region" description="Low complexity" evidence="11">
    <location>
        <begin position="1870"/>
        <end position="1891"/>
    </location>
</feature>
<dbReference type="CDD" id="cd00112">
    <property type="entry name" value="LDLa"/>
    <property type="match status" value="3"/>
</dbReference>
<feature type="repeat" description="LDL-receptor class B" evidence="10">
    <location>
        <begin position="851"/>
        <end position="893"/>
    </location>
</feature>
<dbReference type="InterPro" id="IPR036055">
    <property type="entry name" value="LDL_receptor-like_sf"/>
</dbReference>
<reference evidence="15" key="1">
    <citation type="submission" date="2015-05" db="EMBL/GenBank/DDBJ databases">
        <authorList>
            <person name="Wilson R.K."/>
            <person name="Warren W.C."/>
            <person name="Olafson P."/>
        </authorList>
    </citation>
    <scope>NUCLEOTIDE SEQUENCE [LARGE SCALE GENOMIC DNA]</scope>
    <source>
        <strain evidence="15">USDA</strain>
    </source>
</reference>
<feature type="repeat" description="LDL-receptor class B" evidence="10">
    <location>
        <begin position="545"/>
        <end position="586"/>
    </location>
</feature>
<dbReference type="PANTHER" id="PTHR46513">
    <property type="entry name" value="VITELLOGENIN RECEPTOR-LIKE PROTEIN-RELATED-RELATED"/>
    <property type="match status" value="1"/>
</dbReference>
<keyword evidence="5 12" id="KW-0472">Membrane</keyword>
<keyword evidence="12" id="KW-1133">Transmembrane helix</keyword>
<dbReference type="InterPro" id="IPR002172">
    <property type="entry name" value="LDrepeatLR_classA_rpt"/>
</dbReference>
<dbReference type="FunFam" id="4.10.400.10:FF:000160">
    <property type="entry name" value="Low-density lipoprotein receptor-related protein"/>
    <property type="match status" value="1"/>
</dbReference>
<dbReference type="OrthoDB" id="72419at2759"/>
<evidence type="ECO:0000256" key="5">
    <source>
        <dbReference type="ARBA" id="ARBA00023136"/>
    </source>
</evidence>
<evidence type="ECO:0000256" key="11">
    <source>
        <dbReference type="SAM" id="MobiDB-lite"/>
    </source>
</evidence>
<dbReference type="PRINTS" id="PR00261">
    <property type="entry name" value="LDLRECEPTOR"/>
</dbReference>
<evidence type="ECO:0000256" key="7">
    <source>
        <dbReference type="ARBA" id="ARBA00023170"/>
    </source>
</evidence>
<gene>
    <name evidence="14" type="primary">106088369</name>
</gene>
<feature type="region of interest" description="Disordered" evidence="11">
    <location>
        <begin position="1760"/>
        <end position="1784"/>
    </location>
</feature>
<dbReference type="Pfam" id="PF14670">
    <property type="entry name" value="FXa_inhibition"/>
    <property type="match status" value="2"/>
</dbReference>
<evidence type="ECO:0000256" key="9">
    <source>
        <dbReference type="PROSITE-ProRule" id="PRU00124"/>
    </source>
</evidence>
<evidence type="ECO:0000256" key="1">
    <source>
        <dbReference type="ARBA" id="ARBA00004167"/>
    </source>
</evidence>
<keyword evidence="7" id="KW-0675">Receptor</keyword>
<feature type="repeat" description="LDL-receptor class B" evidence="10">
    <location>
        <begin position="1070"/>
        <end position="1112"/>
    </location>
</feature>
<feature type="repeat" description="LDL-receptor class B" evidence="10">
    <location>
        <begin position="1027"/>
        <end position="1069"/>
    </location>
</feature>
<reference evidence="14" key="2">
    <citation type="submission" date="2020-05" db="UniProtKB">
        <authorList>
            <consortium name="EnsemblMetazoa"/>
        </authorList>
    </citation>
    <scope>IDENTIFICATION</scope>
    <source>
        <strain evidence="14">USDA</strain>
    </source>
</reference>
<dbReference type="EnsemblMetazoa" id="SCAU011861-RA">
    <property type="protein sequence ID" value="SCAU011861-PA"/>
    <property type="gene ID" value="SCAU011861"/>
</dbReference>
<keyword evidence="6 9" id="KW-1015">Disulfide bond</keyword>
<dbReference type="FunFam" id="4.10.400.10:FF:000169">
    <property type="entry name" value="Low-density lipoprotein receptor-related protein"/>
    <property type="match status" value="1"/>
</dbReference>
<dbReference type="FunFam" id="2.120.10.30:FF:000101">
    <property type="entry name" value="Low-density lipoprotein receptor-related protein"/>
    <property type="match status" value="1"/>
</dbReference>
<feature type="repeat" description="LDL-receptor class B" evidence="10">
    <location>
        <begin position="1416"/>
        <end position="1458"/>
    </location>
</feature>
<feature type="repeat" description="LDL-receptor class B" evidence="10">
    <location>
        <begin position="456"/>
        <end position="498"/>
    </location>
</feature>
<name>A0A1I8PWX5_STOCA</name>
<evidence type="ECO:0000256" key="8">
    <source>
        <dbReference type="ARBA" id="ARBA00023180"/>
    </source>
</evidence>
<feature type="repeat" description="LDL-receptor class B" evidence="10">
    <location>
        <begin position="720"/>
        <end position="762"/>
    </location>
</feature>
<feature type="domain" description="EGF-like" evidence="13">
    <location>
        <begin position="1547"/>
        <end position="1587"/>
    </location>
</feature>
<dbReference type="SMART" id="SM00192">
    <property type="entry name" value="LDLa"/>
    <property type="match status" value="3"/>
</dbReference>
<dbReference type="EnsemblMetazoa" id="SCAU011861-RB">
    <property type="protein sequence ID" value="SCAU011861-PB"/>
    <property type="gene ID" value="SCAU011861"/>
</dbReference>
<dbReference type="SUPFAM" id="SSF57184">
    <property type="entry name" value="Growth factor receptor domain"/>
    <property type="match status" value="1"/>
</dbReference>
<dbReference type="VEuPathDB" id="VectorBase:SCAU011861"/>
<dbReference type="GO" id="GO:0006897">
    <property type="term" value="P:endocytosis"/>
    <property type="evidence" value="ECO:0007669"/>
    <property type="project" value="UniProtKB-KW"/>
</dbReference>
<dbReference type="GO" id="GO:0016020">
    <property type="term" value="C:membrane"/>
    <property type="evidence" value="ECO:0007669"/>
    <property type="project" value="UniProtKB-SubCell"/>
</dbReference>
<keyword evidence="15" id="KW-1185">Reference proteome</keyword>
<dbReference type="Gene3D" id="4.10.400.10">
    <property type="entry name" value="Low-density Lipoprotein Receptor"/>
    <property type="match status" value="3"/>
</dbReference>
<dbReference type="InterPro" id="IPR000033">
    <property type="entry name" value="LDLR_classB_rpt"/>
</dbReference>
<feature type="domain" description="EGF-like" evidence="13">
    <location>
        <begin position="941"/>
        <end position="978"/>
    </location>
</feature>
<feature type="region of interest" description="Disordered" evidence="11">
    <location>
        <begin position="1802"/>
        <end position="1958"/>
    </location>
</feature>
<feature type="compositionally biased region" description="Polar residues" evidence="11">
    <location>
        <begin position="1771"/>
        <end position="1784"/>
    </location>
</feature>
<keyword evidence="8" id="KW-0325">Glycoprotein</keyword>
<dbReference type="SUPFAM" id="SSF63825">
    <property type="entry name" value="YWTD domain"/>
    <property type="match status" value="4"/>
</dbReference>
<evidence type="ECO:0000259" key="13">
    <source>
        <dbReference type="SMART" id="SM00181"/>
    </source>
</evidence>
<dbReference type="SMART" id="SM00135">
    <property type="entry name" value="LY"/>
    <property type="match status" value="20"/>
</dbReference>
<comment type="subcellular location">
    <subcellularLocation>
        <location evidence="1">Membrane</location>
        <topology evidence="1">Single-pass membrane protein</topology>
    </subcellularLocation>
</comment>
<feature type="repeat" description="LDL-receptor class B" evidence="10">
    <location>
        <begin position="1155"/>
        <end position="1198"/>
    </location>
</feature>
<sequence length="1958" mass="217026">MAYDHYKSMSSSSFLSSSSSSSPTSSSSSTSFACTGKHLELRLCQYKGNNADVRRGGQGGDEEDKAAICDDNRHSQRLFKCPINSQTSKNFQSMNKTLSLHAKRSFNKREAAAAAAATIVIKSQNVAKSTNELSLESQSTTTAATPIINNSKQEEPQSQTRVPTTTIITNNKKEIPPTIPPAALSTCSAISAQTTVTAATTTTTTTASRISRRTLLLSLAPPASSLSSSIARTNSSCTCCAALSNACKPRSSCQKSPTIEDTDNDKDFDNKNTNIYNIDTFGYRFINSARTFCCPNRHCGCKRSTTGNSCCGSNTFKCTSTRFIIFVLYLVLTSCVGVSLQSKNVHNSLTPSASSASFFNTPATLLFTTYHDIQVANITKPTGGPQVDVLVKDLTETMAIDFFYAKNLVCWTDCGRETIECVNTNTTGPILKAPKQTVISTGLDKPEGLAIDWFTDKIYWTDGEKNRIEVATLNGKYQKVLFWTDLDQPRAIALVPGKRFLIWTDWGEYPKIERASMDGDPTSRMTLVKDNIFWPNGLTVDLKSDLIYWADGHLKFIDVMKLDGSNRRTVVNNLKYPYSLTYFDSRLYWTDWSQGSLNVFDLKAREMKELIDTPEAPNSVRTWDASLQPYEDNPCAHNNGNCSHLCLLSTNAQGFSCACPTGVKLVSHNTCANGSQEMLFIVQRGQISKISLDSPDFTIFPLPLGKVKYAIAIDYDPVDEYIYWSDVEAFTIKRAHPDGTGISDFVTSEVRHADGLAVDWLARNLYWTDTVTDRIEVCRLDGSARKVLIYEHLEEPRAIALAPTLGWMFWSDWNEKKPKVERASLDGSERVVLVSEDLMWPNGIALDIEAKTIYWCDGKTDKIEVANMDGSDRRVVISDNLKHLFGLSLLDDYLYWTDWQRRSIDRAHKITGNNRIVVVDQYPDLMGLKVTRLREVKGTNACAVRNGGCSHLCLNRPSDYVCRCSIEYELANDKKTCVIPEAYLLFSKQEYIGRISIENNEGNHNDEKIPFKDVRYAHSLDVDVADKRIYWTDQKSKCIYRAFLNGSYVQRIVDAGIIRPEGIAVDWLAHNIYWTDSEARRIEVARLDGSSRRVLLWKGVEEPRSLVLEPRKGYMYWTESPSDSIRRAAMDGSELQTIISSANHATGLTLDSETRRLYWATQSRPTKIESADWDGKKRQVLVSTDIDEPYAVSLYQDYVYWSDWNTGDIERVHKITGQNRSLVHSGMTYISSLVVFYGQRQSGTNPCKNNNGGCSHLCLPLPGRRGMTCACPTHYTLAKDNVSCIPPKNYIIFSQRNSFGRLMPNTTDCPNVPLPVTGKNIRAVEYDPITHFVYWVEGRSHSIKRALVNGTRASVLVGSGSQPFDIAIDVIGRLLFWTCSHSNSINVTSFAGDAIGVIDTGDSEKPRNIAVHSMKRLLFWTDVGTQQAIIRARVDGAKRVVLAFKLEGVTALAVDQQTDMIYYAHGKRIDSMDINGKNKKILVSTHISQVVSIAALQGFVYWLDDKTGVEKITINGDGRRAEMQRMPQITDIVAVWTPESKLFRNHTCLHSRTKCSHICIASSEGRSREVCSCPKNLMLLEDEQNCGALPACGPDHFTCAAPVAGGSGANTDMNKDCIPASWRCDGQNDCPDKSDEVGCPSCRPDQFSCQSGECIDKALVCDGTTNCANGHDEADCCKRPGEFQCPVNKLCISAALLCDGWDHCADGADESADICSQANTRRMAPSSDKKAFMILIVATMITIFSIVYLLQFCRTRIGKNRNEPKDDQASDPLSPSTLSKSQRVSKIASVADAVRMSTLNSRTSMNSYDRNHITGASSSTTNGSSMVAYPINPPPSPATRSRRPYRHYKIINQPPPPTPCSTDICDESDSNYTSKSNSNNSNGNTKLSSSSANANSCQYGYDSEPYPPPPTPRSHYHSDVRILPESSCPPSPSSRSSTYFSPLPPPPSPVQSPSRGFT</sequence>
<dbReference type="PROSITE" id="PS01209">
    <property type="entry name" value="LDLRA_1"/>
    <property type="match status" value="1"/>
</dbReference>
<dbReference type="SUPFAM" id="SSF57424">
    <property type="entry name" value="LDL receptor-like module"/>
    <property type="match status" value="3"/>
</dbReference>
<dbReference type="FunFam" id="4.10.400.10:FF:000174">
    <property type="entry name" value="Low-density lipoprotein receptor-related protein"/>
    <property type="match status" value="1"/>
</dbReference>
<feature type="compositionally biased region" description="Low complexity" evidence="11">
    <location>
        <begin position="1814"/>
        <end position="1825"/>
    </location>
</feature>
<dbReference type="KEGG" id="scac:106088369"/>
<organism evidence="14 15">
    <name type="scientific">Stomoxys calcitrans</name>
    <name type="common">Stable fly</name>
    <name type="synonym">Conops calcitrans</name>
    <dbReference type="NCBI Taxonomy" id="35570"/>
    <lineage>
        <taxon>Eukaryota</taxon>
        <taxon>Metazoa</taxon>
        <taxon>Ecdysozoa</taxon>
        <taxon>Arthropoda</taxon>
        <taxon>Hexapoda</taxon>
        <taxon>Insecta</taxon>
        <taxon>Pterygota</taxon>
        <taxon>Neoptera</taxon>
        <taxon>Endopterygota</taxon>
        <taxon>Diptera</taxon>
        <taxon>Brachycera</taxon>
        <taxon>Muscomorpha</taxon>
        <taxon>Muscoidea</taxon>
        <taxon>Muscidae</taxon>
        <taxon>Stomoxys</taxon>
    </lineage>
</organism>